<dbReference type="Pfam" id="PF08284">
    <property type="entry name" value="RVP_2"/>
    <property type="match status" value="1"/>
</dbReference>
<dbReference type="SUPFAM" id="SSF50630">
    <property type="entry name" value="Acid proteases"/>
    <property type="match status" value="1"/>
</dbReference>
<reference evidence="3" key="1">
    <citation type="journal article" date="2025" name="Foods">
        <title>Unveiling the Microbial Signatures of Arabica Coffee Cherries: Insights into Ripeness Specific Diversity, Functional Traits, and Implications for Quality and Safety.</title>
        <authorList>
            <consortium name="RefSeq"/>
            <person name="Tenea G.N."/>
            <person name="Cifuentes V."/>
            <person name="Reyes P."/>
            <person name="Cevallos-Vallejos M."/>
        </authorList>
    </citation>
    <scope>NUCLEOTIDE SEQUENCE [LARGE SCALE GENOMIC DNA]</scope>
</reference>
<dbReference type="InterPro" id="IPR032567">
    <property type="entry name" value="RTL1-rel"/>
</dbReference>
<dbReference type="Proteomes" id="UP001652660">
    <property type="component" value="Chromosome 11e"/>
</dbReference>
<dbReference type="PROSITE" id="PS00141">
    <property type="entry name" value="ASP_PROTEASE"/>
    <property type="match status" value="1"/>
</dbReference>
<dbReference type="OrthoDB" id="913048at2759"/>
<reference evidence="4" key="2">
    <citation type="submission" date="2025-08" db="UniProtKB">
        <authorList>
            <consortium name="RefSeq"/>
        </authorList>
    </citation>
    <scope>IDENTIFICATION</scope>
    <source>
        <tissue evidence="4">Leaves</tissue>
    </source>
</reference>
<evidence type="ECO:0000313" key="3">
    <source>
        <dbReference type="Proteomes" id="UP001652660"/>
    </source>
</evidence>
<organism evidence="3 4">
    <name type="scientific">Coffea arabica</name>
    <name type="common">Arabian coffee</name>
    <dbReference type="NCBI Taxonomy" id="13443"/>
    <lineage>
        <taxon>Eukaryota</taxon>
        <taxon>Viridiplantae</taxon>
        <taxon>Streptophyta</taxon>
        <taxon>Embryophyta</taxon>
        <taxon>Tracheophyta</taxon>
        <taxon>Spermatophyta</taxon>
        <taxon>Magnoliopsida</taxon>
        <taxon>eudicotyledons</taxon>
        <taxon>Gunneridae</taxon>
        <taxon>Pentapetalae</taxon>
        <taxon>asterids</taxon>
        <taxon>lamiids</taxon>
        <taxon>Gentianales</taxon>
        <taxon>Rubiaceae</taxon>
        <taxon>Ixoroideae</taxon>
        <taxon>Gardenieae complex</taxon>
        <taxon>Bertiereae - Coffeeae clade</taxon>
        <taxon>Coffeeae</taxon>
        <taxon>Coffea</taxon>
    </lineage>
</organism>
<dbReference type="CDD" id="cd00303">
    <property type="entry name" value="retropepsin_like"/>
    <property type="match status" value="1"/>
</dbReference>
<keyword evidence="3" id="KW-1185">Reference proteome</keyword>
<dbReference type="PANTHER" id="PTHR15503:SF22">
    <property type="entry name" value="TRANSPOSON TY3-I GAG POLYPROTEIN"/>
    <property type="match status" value="1"/>
</dbReference>
<dbReference type="InterPro" id="IPR045358">
    <property type="entry name" value="Ty3_capsid"/>
</dbReference>
<protein>
    <recommendedName>
        <fullName evidence="2">Ty3 transposon capsid-like protein domain-containing protein</fullName>
    </recommendedName>
</protein>
<dbReference type="RefSeq" id="XP_027098929.2">
    <property type="nucleotide sequence ID" value="XM_027243128.2"/>
</dbReference>
<evidence type="ECO:0000313" key="4">
    <source>
        <dbReference type="RefSeq" id="XP_027098929.2"/>
    </source>
</evidence>
<dbReference type="InterPro" id="IPR001969">
    <property type="entry name" value="Aspartic_peptidase_AS"/>
</dbReference>
<dbReference type="Gene3D" id="2.40.70.10">
    <property type="entry name" value="Acid Proteases"/>
    <property type="match status" value="1"/>
</dbReference>
<feature type="region of interest" description="Disordered" evidence="1">
    <location>
        <begin position="512"/>
        <end position="532"/>
    </location>
</feature>
<dbReference type="GO" id="GO:0006508">
    <property type="term" value="P:proteolysis"/>
    <property type="evidence" value="ECO:0007669"/>
    <property type="project" value="InterPro"/>
</dbReference>
<feature type="domain" description="Ty3 transposon capsid-like protein" evidence="2">
    <location>
        <begin position="51"/>
        <end position="191"/>
    </location>
</feature>
<sequence>MGVEGGRNGRKEASKVLIPNPPKIDLPLFSGDNPREWLRKCDKYCWDYQIPEEQKVEVIEIYLEGRADRWFHRVKAERPEITWEMFEELVCKRFDNLAGKDVVEEFNKLHQTGKVEEYQEKFEELKVLMTVKNPHLSEAYFISSFISGLKDEVKTMIKMLRPTSLSEAFELAILQENALRLQSRTPKENMKVNSENRFGISRNAPQQLNHNSHYRISPVKSFKNTHFKGRPVSTTDLDSRRISAQEIQCMRNHGLCFKCGEKYGQGHQCKLGHLNFLINEEEEESNFEDAVGEQEENTGNPGQIMEMSLHTLSNALKRKTITLVGRLDGEEMLILVDTGSSDSYIGSEKVIAFDIPYQLVKPFFVIVGNGACVTSKAICPKVVWGINQHKFCYDLKVMDLSCWDIILGVDWMTQFSPITFDFHKLTISLQNQGEAVHLQGQAEDCDLHLIRGNDLRTFIEYKRQLCMNIRIGQGDMSTETVVPAGVQDILNEFADVFATLTELPPARAVDHEIPLKPDSQPFKMKPYRYPHS</sequence>
<dbReference type="Pfam" id="PF19259">
    <property type="entry name" value="Ty3_capsid"/>
    <property type="match status" value="1"/>
</dbReference>
<dbReference type="InterPro" id="IPR021109">
    <property type="entry name" value="Peptidase_aspartic_dom_sf"/>
</dbReference>
<dbReference type="AlphaFoldDB" id="A0A6P6V7G0"/>
<dbReference type="PANTHER" id="PTHR15503">
    <property type="entry name" value="LDOC1 RELATED"/>
    <property type="match status" value="1"/>
</dbReference>
<proteinExistence type="predicted"/>
<dbReference type="GO" id="GO:0004190">
    <property type="term" value="F:aspartic-type endopeptidase activity"/>
    <property type="evidence" value="ECO:0007669"/>
    <property type="project" value="InterPro"/>
</dbReference>
<name>A0A6P6V7G0_COFAR</name>
<gene>
    <name evidence="4" type="primary">LOC113718212</name>
</gene>
<dbReference type="GeneID" id="113718212"/>
<accession>A0A6P6V7G0</accession>
<evidence type="ECO:0000256" key="1">
    <source>
        <dbReference type="SAM" id="MobiDB-lite"/>
    </source>
</evidence>
<evidence type="ECO:0000259" key="2">
    <source>
        <dbReference type="Pfam" id="PF19259"/>
    </source>
</evidence>